<dbReference type="Proteomes" id="UP000307440">
    <property type="component" value="Unassembled WGS sequence"/>
</dbReference>
<evidence type="ECO:0000256" key="11">
    <source>
        <dbReference type="RuleBase" id="RU368082"/>
    </source>
</evidence>
<gene>
    <name evidence="12" type="ORF">FA15DRAFT_633867</name>
</gene>
<comment type="subcellular location">
    <subcellularLocation>
        <location evidence="11">Endoplasmic reticulum membrane</location>
    </subcellularLocation>
    <subcellularLocation>
        <location evidence="11">Nucleus membrane</location>
    </subcellularLocation>
</comment>
<dbReference type="GO" id="GO:0000742">
    <property type="term" value="P:karyogamy involved in conjugation with cellular fusion"/>
    <property type="evidence" value="ECO:0007669"/>
    <property type="project" value="UniProtKB-UniRule"/>
</dbReference>
<keyword evidence="5 11" id="KW-0732">Signal</keyword>
<evidence type="ECO:0000313" key="12">
    <source>
        <dbReference type="EMBL" id="TFK28577.1"/>
    </source>
</evidence>
<dbReference type="EMBL" id="ML210155">
    <property type="protein sequence ID" value="TFK28577.1"/>
    <property type="molecule type" value="Genomic_DNA"/>
</dbReference>
<dbReference type="PANTHER" id="PTHR28012">
    <property type="entry name" value="NUCLEAR FUSION PROTEIN KAR5"/>
    <property type="match status" value="1"/>
</dbReference>
<evidence type="ECO:0000256" key="1">
    <source>
        <dbReference type="ARBA" id="ARBA00003389"/>
    </source>
</evidence>
<dbReference type="OrthoDB" id="5311848at2759"/>
<dbReference type="InterPro" id="IPR007292">
    <property type="entry name" value="Nuclear_fusion_Kar5"/>
</dbReference>
<keyword evidence="8" id="KW-0472">Membrane</keyword>
<protein>
    <submittedName>
        <fullName evidence="12">Uncharacterized protein</fullName>
    </submittedName>
</protein>
<dbReference type="PANTHER" id="PTHR28012:SF1">
    <property type="entry name" value="NUCLEAR FUSION PROTEIN KAR5"/>
    <property type="match status" value="1"/>
</dbReference>
<keyword evidence="3 11" id="KW-0415">Karyogamy</keyword>
<accession>A0A5C3L713</accession>
<dbReference type="GO" id="GO:0005789">
    <property type="term" value="C:endoplasmic reticulum membrane"/>
    <property type="evidence" value="ECO:0007669"/>
    <property type="project" value="UniProtKB-SubCell"/>
</dbReference>
<dbReference type="AlphaFoldDB" id="A0A5C3L713"/>
<keyword evidence="7" id="KW-1133">Transmembrane helix</keyword>
<evidence type="ECO:0000256" key="10">
    <source>
        <dbReference type="ARBA" id="ARBA00023242"/>
    </source>
</evidence>
<evidence type="ECO:0000256" key="5">
    <source>
        <dbReference type="ARBA" id="ARBA00022729"/>
    </source>
</evidence>
<keyword evidence="13" id="KW-1185">Reference proteome</keyword>
<dbReference type="GO" id="GO:0031965">
    <property type="term" value="C:nuclear membrane"/>
    <property type="evidence" value="ECO:0007669"/>
    <property type="project" value="UniProtKB-SubCell"/>
</dbReference>
<keyword evidence="4" id="KW-0812">Transmembrane</keyword>
<evidence type="ECO:0000256" key="8">
    <source>
        <dbReference type="ARBA" id="ARBA00023136"/>
    </source>
</evidence>
<name>A0A5C3L713_COPMA</name>
<keyword evidence="9" id="KW-0325">Glycoprotein</keyword>
<comment type="function">
    <text evidence="1 11">Required for nuclear membrane fusion during karyogamy.</text>
</comment>
<organism evidence="12 13">
    <name type="scientific">Coprinopsis marcescibilis</name>
    <name type="common">Agaric fungus</name>
    <name type="synonym">Psathyrella marcescibilis</name>
    <dbReference type="NCBI Taxonomy" id="230819"/>
    <lineage>
        <taxon>Eukaryota</taxon>
        <taxon>Fungi</taxon>
        <taxon>Dikarya</taxon>
        <taxon>Basidiomycota</taxon>
        <taxon>Agaricomycotina</taxon>
        <taxon>Agaricomycetes</taxon>
        <taxon>Agaricomycetidae</taxon>
        <taxon>Agaricales</taxon>
        <taxon>Agaricineae</taxon>
        <taxon>Psathyrellaceae</taxon>
        <taxon>Coprinopsis</taxon>
    </lineage>
</organism>
<keyword evidence="10 11" id="KW-0539">Nucleus</keyword>
<evidence type="ECO:0000256" key="4">
    <source>
        <dbReference type="ARBA" id="ARBA00022692"/>
    </source>
</evidence>
<proteinExistence type="inferred from homology"/>
<reference evidence="12 13" key="1">
    <citation type="journal article" date="2019" name="Nat. Ecol. Evol.">
        <title>Megaphylogeny resolves global patterns of mushroom evolution.</title>
        <authorList>
            <person name="Varga T."/>
            <person name="Krizsan K."/>
            <person name="Foldi C."/>
            <person name="Dima B."/>
            <person name="Sanchez-Garcia M."/>
            <person name="Sanchez-Ramirez S."/>
            <person name="Szollosi G.J."/>
            <person name="Szarkandi J.G."/>
            <person name="Papp V."/>
            <person name="Albert L."/>
            <person name="Andreopoulos W."/>
            <person name="Angelini C."/>
            <person name="Antonin V."/>
            <person name="Barry K.W."/>
            <person name="Bougher N.L."/>
            <person name="Buchanan P."/>
            <person name="Buyck B."/>
            <person name="Bense V."/>
            <person name="Catcheside P."/>
            <person name="Chovatia M."/>
            <person name="Cooper J."/>
            <person name="Damon W."/>
            <person name="Desjardin D."/>
            <person name="Finy P."/>
            <person name="Geml J."/>
            <person name="Haridas S."/>
            <person name="Hughes K."/>
            <person name="Justo A."/>
            <person name="Karasinski D."/>
            <person name="Kautmanova I."/>
            <person name="Kiss B."/>
            <person name="Kocsube S."/>
            <person name="Kotiranta H."/>
            <person name="LaButti K.M."/>
            <person name="Lechner B.E."/>
            <person name="Liimatainen K."/>
            <person name="Lipzen A."/>
            <person name="Lukacs Z."/>
            <person name="Mihaltcheva S."/>
            <person name="Morgado L.N."/>
            <person name="Niskanen T."/>
            <person name="Noordeloos M.E."/>
            <person name="Ohm R.A."/>
            <person name="Ortiz-Santana B."/>
            <person name="Ovrebo C."/>
            <person name="Racz N."/>
            <person name="Riley R."/>
            <person name="Savchenko A."/>
            <person name="Shiryaev A."/>
            <person name="Soop K."/>
            <person name="Spirin V."/>
            <person name="Szebenyi C."/>
            <person name="Tomsovsky M."/>
            <person name="Tulloss R.E."/>
            <person name="Uehling J."/>
            <person name="Grigoriev I.V."/>
            <person name="Vagvolgyi C."/>
            <person name="Papp T."/>
            <person name="Martin F.M."/>
            <person name="Miettinen O."/>
            <person name="Hibbett D.S."/>
            <person name="Nagy L.G."/>
        </authorList>
    </citation>
    <scope>NUCLEOTIDE SEQUENCE [LARGE SCALE GENOMIC DNA]</scope>
    <source>
        <strain evidence="12 13">CBS 121175</strain>
    </source>
</reference>
<sequence>MYRGTGKSLRLGIMAWSQYAVLFCHLCSLRVDAFSWPSSGLKRTGDAYISDERPTSSGSVQSEVAALSREPDCFHRVGKALEFRCGEADLRQPERVTAAIAMTLCEVSTAKHYSIPLECGSFTADNLSVSRPKPAVQGSCVDALSRSTQLWSSYSGYMREIRTHHRI</sequence>
<evidence type="ECO:0000256" key="2">
    <source>
        <dbReference type="ARBA" id="ARBA00010473"/>
    </source>
</evidence>
<evidence type="ECO:0000313" key="13">
    <source>
        <dbReference type="Proteomes" id="UP000307440"/>
    </source>
</evidence>
<evidence type="ECO:0000256" key="9">
    <source>
        <dbReference type="ARBA" id="ARBA00023180"/>
    </source>
</evidence>
<evidence type="ECO:0000256" key="6">
    <source>
        <dbReference type="ARBA" id="ARBA00022824"/>
    </source>
</evidence>
<keyword evidence="6 11" id="KW-0256">Endoplasmic reticulum</keyword>
<comment type="similarity">
    <text evidence="2 11">Belongs to the KAR5 family.</text>
</comment>
<dbReference type="GO" id="GO:0048288">
    <property type="term" value="P:nuclear membrane fusion involved in karyogamy"/>
    <property type="evidence" value="ECO:0007669"/>
    <property type="project" value="UniProtKB-UniRule"/>
</dbReference>
<evidence type="ECO:0000256" key="7">
    <source>
        <dbReference type="ARBA" id="ARBA00022989"/>
    </source>
</evidence>
<evidence type="ECO:0000256" key="3">
    <source>
        <dbReference type="ARBA" id="ARBA00022459"/>
    </source>
</evidence>
<dbReference type="Pfam" id="PF04163">
    <property type="entry name" value="Tht1"/>
    <property type="match status" value="1"/>
</dbReference>